<comment type="similarity">
    <text evidence="1">Belongs to the N-acetylmuramoyl-L-alanine amidase 2 family.</text>
</comment>
<dbReference type="Proteomes" id="UP000294919">
    <property type="component" value="Unassembled WGS sequence"/>
</dbReference>
<dbReference type="InterPro" id="IPR015510">
    <property type="entry name" value="PGRP"/>
</dbReference>
<dbReference type="CDD" id="cd06583">
    <property type="entry name" value="PGRP"/>
    <property type="match status" value="1"/>
</dbReference>
<protein>
    <submittedName>
        <fullName evidence="3">N-acetylmuramoyl-L-alanine amidase</fullName>
    </submittedName>
</protein>
<dbReference type="RefSeq" id="WP_132242889.1">
    <property type="nucleotide sequence ID" value="NZ_SLWV01000003.1"/>
</dbReference>
<evidence type="ECO:0000313" key="4">
    <source>
        <dbReference type="Proteomes" id="UP000294919"/>
    </source>
</evidence>
<dbReference type="SUPFAM" id="SSF55846">
    <property type="entry name" value="N-acetylmuramoyl-L-alanine amidase-like"/>
    <property type="match status" value="1"/>
</dbReference>
<organism evidence="3 4">
    <name type="scientific">Marinisporobacter balticus</name>
    <dbReference type="NCBI Taxonomy" id="2018667"/>
    <lineage>
        <taxon>Bacteria</taxon>
        <taxon>Bacillati</taxon>
        <taxon>Bacillota</taxon>
        <taxon>Clostridia</taxon>
        <taxon>Peptostreptococcales</taxon>
        <taxon>Thermotaleaceae</taxon>
        <taxon>Marinisporobacter</taxon>
    </lineage>
</organism>
<feature type="domain" description="Peptidoglycan recognition protein family" evidence="2">
    <location>
        <begin position="8"/>
        <end position="146"/>
    </location>
</feature>
<dbReference type="Gene3D" id="3.40.80.10">
    <property type="entry name" value="Peptidoglycan recognition protein-like"/>
    <property type="match status" value="1"/>
</dbReference>
<name>A0A4V2SCF3_9FIRM</name>
<dbReference type="AlphaFoldDB" id="A0A4V2SCF3"/>
<dbReference type="Pfam" id="PF01510">
    <property type="entry name" value="Amidase_2"/>
    <property type="match status" value="1"/>
</dbReference>
<dbReference type="OrthoDB" id="2812205at2"/>
<dbReference type="GO" id="GO:0009253">
    <property type="term" value="P:peptidoglycan catabolic process"/>
    <property type="evidence" value="ECO:0007669"/>
    <property type="project" value="InterPro"/>
</dbReference>
<dbReference type="GO" id="GO:0008270">
    <property type="term" value="F:zinc ion binding"/>
    <property type="evidence" value="ECO:0007669"/>
    <property type="project" value="InterPro"/>
</dbReference>
<proteinExistence type="inferred from homology"/>
<dbReference type="EMBL" id="SLWV01000003">
    <property type="protein sequence ID" value="TCO79140.1"/>
    <property type="molecule type" value="Genomic_DNA"/>
</dbReference>
<dbReference type="InterPro" id="IPR006619">
    <property type="entry name" value="PGRP_domain_met/bac"/>
</dbReference>
<evidence type="ECO:0000313" key="3">
    <source>
        <dbReference type="EMBL" id="TCO79140.1"/>
    </source>
</evidence>
<comment type="caution">
    <text evidence="3">The sequence shown here is derived from an EMBL/GenBank/DDBJ whole genome shotgun (WGS) entry which is preliminary data.</text>
</comment>
<dbReference type="InterPro" id="IPR036505">
    <property type="entry name" value="Amidase/PGRP_sf"/>
</dbReference>
<gene>
    <name evidence="3" type="ORF">EV214_103192</name>
</gene>
<reference evidence="3 4" key="1">
    <citation type="submission" date="2019-03" db="EMBL/GenBank/DDBJ databases">
        <title>Genomic Encyclopedia of Type Strains, Phase IV (KMG-IV): sequencing the most valuable type-strain genomes for metagenomic binning, comparative biology and taxonomic classification.</title>
        <authorList>
            <person name="Goeker M."/>
        </authorList>
    </citation>
    <scope>NUCLEOTIDE SEQUENCE [LARGE SCALE GENOMIC DNA]</scope>
    <source>
        <strain evidence="3 4">DSM 102940</strain>
    </source>
</reference>
<dbReference type="PANTHER" id="PTHR11022">
    <property type="entry name" value="PEPTIDOGLYCAN RECOGNITION PROTEIN"/>
    <property type="match status" value="1"/>
</dbReference>
<dbReference type="PANTHER" id="PTHR11022:SF41">
    <property type="entry name" value="PEPTIDOGLYCAN-RECOGNITION PROTEIN LC-RELATED"/>
    <property type="match status" value="1"/>
</dbReference>
<dbReference type="SMART" id="SM00701">
    <property type="entry name" value="PGRP"/>
    <property type="match status" value="1"/>
</dbReference>
<evidence type="ECO:0000259" key="2">
    <source>
        <dbReference type="SMART" id="SM00701"/>
    </source>
</evidence>
<dbReference type="InterPro" id="IPR002502">
    <property type="entry name" value="Amidase_domain"/>
</dbReference>
<keyword evidence="4" id="KW-1185">Reference proteome</keyword>
<accession>A0A4V2SCF3</accession>
<sequence length="219" mass="25632">MRRFKQYTVQEYLKYLRSLKLSRKITEVHLHHTWKPTKKGYISAKNKEKVIWGMWQYHTKTLKWSDIGQHISLAPDGTVWDGRPVNNIPASIKDHNSYGIAIEMIGDFDTGREKLEGVQLETVVKLIKGLFDIFKTERLIFHREYANKTCPGTSVKKEMIVEMINNSEKKKDWRVESGEKSLKELVQKGVVNSPNYWKNKLTEPIEVWAVLNMINNITK</sequence>
<dbReference type="GO" id="GO:0008745">
    <property type="term" value="F:N-acetylmuramoyl-L-alanine amidase activity"/>
    <property type="evidence" value="ECO:0007669"/>
    <property type="project" value="InterPro"/>
</dbReference>
<evidence type="ECO:0000256" key="1">
    <source>
        <dbReference type="ARBA" id="ARBA00007553"/>
    </source>
</evidence>